<dbReference type="PROSITE" id="PS50048">
    <property type="entry name" value="ZN2_CY6_FUNGAL_2"/>
    <property type="match status" value="1"/>
</dbReference>
<dbReference type="SUPFAM" id="SSF57701">
    <property type="entry name" value="Zn2/Cys6 DNA-binding domain"/>
    <property type="match status" value="1"/>
</dbReference>
<dbReference type="AlphaFoldDB" id="A0A8K0RU75"/>
<dbReference type="SMART" id="SM00066">
    <property type="entry name" value="GAL4"/>
    <property type="match status" value="1"/>
</dbReference>
<keyword evidence="1" id="KW-0539">Nucleus</keyword>
<protein>
    <recommendedName>
        <fullName evidence="2">Zn(2)-C6 fungal-type domain-containing protein</fullName>
    </recommendedName>
</protein>
<dbReference type="GO" id="GO:0000981">
    <property type="term" value="F:DNA-binding transcription factor activity, RNA polymerase II-specific"/>
    <property type="evidence" value="ECO:0007669"/>
    <property type="project" value="InterPro"/>
</dbReference>
<sequence>MPPTPPVRQRRLRGTQTSKACDSCKVRKIRCSGCPAPCQSCVLRGDTCRFGTRKIPLRKNVNKSLLLGEETPVEIEPKKPSIPYETPAVCTFGAERGVRTLM</sequence>
<comment type="caution">
    <text evidence="3">The sequence shown here is derived from an EMBL/GenBank/DDBJ whole genome shotgun (WGS) entry which is preliminary data.</text>
</comment>
<dbReference type="PROSITE" id="PS00463">
    <property type="entry name" value="ZN2_CY6_FUNGAL_1"/>
    <property type="match status" value="1"/>
</dbReference>
<evidence type="ECO:0000313" key="4">
    <source>
        <dbReference type="Proteomes" id="UP000813427"/>
    </source>
</evidence>
<gene>
    <name evidence="3" type="ORF">BKA59DRAFT_277267</name>
</gene>
<dbReference type="CDD" id="cd00067">
    <property type="entry name" value="GAL4"/>
    <property type="match status" value="1"/>
</dbReference>
<dbReference type="InterPro" id="IPR036864">
    <property type="entry name" value="Zn2-C6_fun-type_DNA-bd_sf"/>
</dbReference>
<feature type="domain" description="Zn(2)-C6 fungal-type" evidence="2">
    <location>
        <begin position="20"/>
        <end position="50"/>
    </location>
</feature>
<keyword evidence="4" id="KW-1185">Reference proteome</keyword>
<dbReference type="Gene3D" id="4.10.240.10">
    <property type="entry name" value="Zn(2)-C6 fungal-type DNA-binding domain"/>
    <property type="match status" value="1"/>
</dbReference>
<name>A0A8K0RU75_9HYPO</name>
<dbReference type="EMBL" id="JAGPXF010000006">
    <property type="protein sequence ID" value="KAH7239484.1"/>
    <property type="molecule type" value="Genomic_DNA"/>
</dbReference>
<dbReference type="Proteomes" id="UP000813427">
    <property type="component" value="Unassembled WGS sequence"/>
</dbReference>
<dbReference type="InterPro" id="IPR001138">
    <property type="entry name" value="Zn2Cys6_DnaBD"/>
</dbReference>
<accession>A0A8K0RU75</accession>
<reference evidence="3" key="1">
    <citation type="journal article" date="2021" name="Nat. Commun.">
        <title>Genetic determinants of endophytism in the Arabidopsis root mycobiome.</title>
        <authorList>
            <person name="Mesny F."/>
            <person name="Miyauchi S."/>
            <person name="Thiergart T."/>
            <person name="Pickel B."/>
            <person name="Atanasova L."/>
            <person name="Karlsson M."/>
            <person name="Huettel B."/>
            <person name="Barry K.W."/>
            <person name="Haridas S."/>
            <person name="Chen C."/>
            <person name="Bauer D."/>
            <person name="Andreopoulos W."/>
            <person name="Pangilinan J."/>
            <person name="LaButti K."/>
            <person name="Riley R."/>
            <person name="Lipzen A."/>
            <person name="Clum A."/>
            <person name="Drula E."/>
            <person name="Henrissat B."/>
            <person name="Kohler A."/>
            <person name="Grigoriev I.V."/>
            <person name="Martin F.M."/>
            <person name="Hacquard S."/>
        </authorList>
    </citation>
    <scope>NUCLEOTIDE SEQUENCE</scope>
    <source>
        <strain evidence="3">MPI-SDFR-AT-0068</strain>
    </source>
</reference>
<evidence type="ECO:0000256" key="1">
    <source>
        <dbReference type="ARBA" id="ARBA00023242"/>
    </source>
</evidence>
<dbReference type="GO" id="GO:0008270">
    <property type="term" value="F:zinc ion binding"/>
    <property type="evidence" value="ECO:0007669"/>
    <property type="project" value="InterPro"/>
</dbReference>
<dbReference type="OrthoDB" id="10261408at2759"/>
<evidence type="ECO:0000259" key="2">
    <source>
        <dbReference type="PROSITE" id="PS50048"/>
    </source>
</evidence>
<proteinExistence type="predicted"/>
<evidence type="ECO:0000313" key="3">
    <source>
        <dbReference type="EMBL" id="KAH7239484.1"/>
    </source>
</evidence>
<organism evidence="3 4">
    <name type="scientific">Fusarium tricinctum</name>
    <dbReference type="NCBI Taxonomy" id="61284"/>
    <lineage>
        <taxon>Eukaryota</taxon>
        <taxon>Fungi</taxon>
        <taxon>Dikarya</taxon>
        <taxon>Ascomycota</taxon>
        <taxon>Pezizomycotina</taxon>
        <taxon>Sordariomycetes</taxon>
        <taxon>Hypocreomycetidae</taxon>
        <taxon>Hypocreales</taxon>
        <taxon>Nectriaceae</taxon>
        <taxon>Fusarium</taxon>
        <taxon>Fusarium tricinctum species complex</taxon>
    </lineage>
</organism>
<dbReference type="Pfam" id="PF00172">
    <property type="entry name" value="Zn_clus"/>
    <property type="match status" value="1"/>
</dbReference>